<dbReference type="EMBL" id="JAUQTB010000006">
    <property type="protein sequence ID" value="MDO7907141.1"/>
    <property type="molecule type" value="Genomic_DNA"/>
</dbReference>
<sequence length="79" mass="9007">MTAEGVLQTQLIQKAWEDPTFRQKLIEDPKSAIKEVLGVIIPDHIKLRTVEESPDEFYLVIPPSPASMIVTTEKSKLMW</sequence>
<protein>
    <submittedName>
        <fullName evidence="3">NHLP leader peptide family RiPP</fullName>
    </submittedName>
</protein>
<comment type="caution">
    <text evidence="3">The sequence shown here is derived from an EMBL/GenBank/DDBJ whole genome shotgun (WGS) entry which is preliminary data.</text>
</comment>
<dbReference type="InterPro" id="IPR022513">
    <property type="entry name" value="TOMM_pelo"/>
</dbReference>
<evidence type="ECO:0000259" key="2">
    <source>
        <dbReference type="Pfam" id="PF02979"/>
    </source>
</evidence>
<name>A0ABT9CD30_9BACL</name>
<dbReference type="Pfam" id="PF02979">
    <property type="entry name" value="NHase_alpha"/>
    <property type="match status" value="1"/>
</dbReference>
<proteinExistence type="predicted"/>
<dbReference type="Proteomes" id="UP001240171">
    <property type="component" value="Unassembled WGS sequence"/>
</dbReference>
<keyword evidence="1" id="KW-0479">Metal-binding</keyword>
<dbReference type="InterPro" id="IPR036648">
    <property type="entry name" value="CN_Hdrase_a/SCN_Hdrase_g_sf"/>
</dbReference>
<gene>
    <name evidence="3" type="ORF">Q5741_12050</name>
</gene>
<keyword evidence="4" id="KW-1185">Reference proteome</keyword>
<dbReference type="RefSeq" id="WP_305024537.1">
    <property type="nucleotide sequence ID" value="NZ_JAUQTB010000006.1"/>
</dbReference>
<dbReference type="SUPFAM" id="SSF56209">
    <property type="entry name" value="Nitrile hydratase alpha chain"/>
    <property type="match status" value="1"/>
</dbReference>
<dbReference type="Gene3D" id="3.90.330.10">
    <property type="entry name" value="Nitrile hydratase alpha /Thiocyanate hydrolase gamma"/>
    <property type="match status" value="1"/>
</dbReference>
<accession>A0ABT9CD30</accession>
<dbReference type="NCBIfam" id="TIGR03793">
    <property type="entry name" value="leader_NHLP"/>
    <property type="match status" value="1"/>
</dbReference>
<evidence type="ECO:0000313" key="3">
    <source>
        <dbReference type="EMBL" id="MDO7907141.1"/>
    </source>
</evidence>
<dbReference type="InterPro" id="IPR004232">
    <property type="entry name" value="CN_Hdrtase_a/SCN_Hdrlase_g"/>
</dbReference>
<feature type="domain" description="Nitrile hydratase alpha/Thiocyanate hydrolase gamma" evidence="2">
    <location>
        <begin position="9"/>
        <end position="61"/>
    </location>
</feature>
<organism evidence="3 4">
    <name type="scientific">Paenibacillus lacisoli</name>
    <dbReference type="NCBI Taxonomy" id="3064525"/>
    <lineage>
        <taxon>Bacteria</taxon>
        <taxon>Bacillati</taxon>
        <taxon>Bacillota</taxon>
        <taxon>Bacilli</taxon>
        <taxon>Bacillales</taxon>
        <taxon>Paenibacillaceae</taxon>
        <taxon>Paenibacillus</taxon>
    </lineage>
</organism>
<reference evidence="3 4" key="1">
    <citation type="submission" date="2023-07" db="EMBL/GenBank/DDBJ databases">
        <title>Paenibacillus sp. JX-17 nov. isolated from soil.</title>
        <authorList>
            <person name="Wan Y."/>
            <person name="Liu B."/>
        </authorList>
    </citation>
    <scope>NUCLEOTIDE SEQUENCE [LARGE SCALE GENOMIC DNA]</scope>
    <source>
        <strain evidence="3 4">JX-17</strain>
    </source>
</reference>
<evidence type="ECO:0000256" key="1">
    <source>
        <dbReference type="ARBA" id="ARBA00022723"/>
    </source>
</evidence>
<evidence type="ECO:0000313" key="4">
    <source>
        <dbReference type="Proteomes" id="UP001240171"/>
    </source>
</evidence>